<protein>
    <submittedName>
        <fullName evidence="1">Uncharacterized protein</fullName>
    </submittedName>
</protein>
<reference evidence="1" key="1">
    <citation type="submission" date="2023-06" db="EMBL/GenBank/DDBJ databases">
        <title>Draft genome sequence of Nocardioides sp. SOB77.</title>
        <authorList>
            <person name="Zhang G."/>
        </authorList>
    </citation>
    <scope>NUCLEOTIDE SEQUENCE</scope>
    <source>
        <strain evidence="1">SOB77</strain>
    </source>
</reference>
<evidence type="ECO:0000313" key="1">
    <source>
        <dbReference type="EMBL" id="MDN4174538.1"/>
    </source>
</evidence>
<comment type="caution">
    <text evidence="1">The sequence shown here is derived from an EMBL/GenBank/DDBJ whole genome shotgun (WGS) entry which is preliminary data.</text>
</comment>
<sequence>MSTAPQPIDDQVSTPYESWCERQGVHPEAPGAFDHYVSTLDAPIA</sequence>
<evidence type="ECO:0000313" key="2">
    <source>
        <dbReference type="Proteomes" id="UP001168620"/>
    </source>
</evidence>
<gene>
    <name evidence="1" type="ORF">QWY28_16375</name>
</gene>
<dbReference type="EMBL" id="JAUHJQ010000007">
    <property type="protein sequence ID" value="MDN4174538.1"/>
    <property type="molecule type" value="Genomic_DNA"/>
</dbReference>
<organism evidence="1 2">
    <name type="scientific">Nocardioides oceani</name>
    <dbReference type="NCBI Taxonomy" id="3058369"/>
    <lineage>
        <taxon>Bacteria</taxon>
        <taxon>Bacillati</taxon>
        <taxon>Actinomycetota</taxon>
        <taxon>Actinomycetes</taxon>
        <taxon>Propionibacteriales</taxon>
        <taxon>Nocardioidaceae</taxon>
        <taxon>Nocardioides</taxon>
    </lineage>
</organism>
<proteinExistence type="predicted"/>
<keyword evidence="2" id="KW-1185">Reference proteome</keyword>
<dbReference type="Proteomes" id="UP001168620">
    <property type="component" value="Unassembled WGS sequence"/>
</dbReference>
<accession>A0ABT8FIP0</accession>
<dbReference type="RefSeq" id="WP_300953632.1">
    <property type="nucleotide sequence ID" value="NZ_JAUHJQ010000007.1"/>
</dbReference>
<name>A0ABT8FIP0_9ACTN</name>